<sequence length="57" mass="6796">MTSTSRLEIDEDSDNNKGSMWDLDQKLDQPMDEEAGRLRNMYKEKDNESGIHFKWFL</sequence>
<keyword evidence="3" id="KW-1185">Reference proteome</keyword>
<comment type="caution">
    <text evidence="2">The sequence shown here is derived from an EMBL/GenBank/DDBJ whole genome shotgun (WGS) entry which is preliminary data.</text>
</comment>
<feature type="compositionally biased region" description="Basic and acidic residues" evidence="1">
    <location>
        <begin position="23"/>
        <end position="32"/>
    </location>
</feature>
<protein>
    <submittedName>
        <fullName evidence="2">Uncharacterized protein</fullName>
    </submittedName>
</protein>
<feature type="region of interest" description="Disordered" evidence="1">
    <location>
        <begin position="1"/>
        <end position="32"/>
    </location>
</feature>
<evidence type="ECO:0000313" key="2">
    <source>
        <dbReference type="EMBL" id="OMO74975.1"/>
    </source>
</evidence>
<dbReference type="STRING" id="210143.A0A1R3HXA4"/>
<evidence type="ECO:0000256" key="1">
    <source>
        <dbReference type="SAM" id="MobiDB-lite"/>
    </source>
</evidence>
<gene>
    <name evidence="2" type="ORF">CCACVL1_16381</name>
</gene>
<dbReference type="Gramene" id="OMO74975">
    <property type="protein sequence ID" value="OMO74975"/>
    <property type="gene ID" value="CCACVL1_16381"/>
</dbReference>
<name>A0A1R3HXA4_COCAP</name>
<dbReference type="OrthoDB" id="1743724at2759"/>
<organism evidence="2 3">
    <name type="scientific">Corchorus capsularis</name>
    <name type="common">Jute</name>
    <dbReference type="NCBI Taxonomy" id="210143"/>
    <lineage>
        <taxon>Eukaryota</taxon>
        <taxon>Viridiplantae</taxon>
        <taxon>Streptophyta</taxon>
        <taxon>Embryophyta</taxon>
        <taxon>Tracheophyta</taxon>
        <taxon>Spermatophyta</taxon>
        <taxon>Magnoliopsida</taxon>
        <taxon>eudicotyledons</taxon>
        <taxon>Gunneridae</taxon>
        <taxon>Pentapetalae</taxon>
        <taxon>rosids</taxon>
        <taxon>malvids</taxon>
        <taxon>Malvales</taxon>
        <taxon>Malvaceae</taxon>
        <taxon>Grewioideae</taxon>
        <taxon>Apeibeae</taxon>
        <taxon>Corchorus</taxon>
    </lineage>
</organism>
<dbReference type="Proteomes" id="UP000188268">
    <property type="component" value="Unassembled WGS sequence"/>
</dbReference>
<dbReference type="EMBL" id="AWWV01011049">
    <property type="protein sequence ID" value="OMO74975.1"/>
    <property type="molecule type" value="Genomic_DNA"/>
</dbReference>
<reference evidence="2 3" key="1">
    <citation type="submission" date="2013-09" db="EMBL/GenBank/DDBJ databases">
        <title>Corchorus capsularis genome sequencing.</title>
        <authorList>
            <person name="Alam M."/>
            <person name="Haque M.S."/>
            <person name="Islam M.S."/>
            <person name="Emdad E.M."/>
            <person name="Islam M.M."/>
            <person name="Ahmed B."/>
            <person name="Halim A."/>
            <person name="Hossen Q.M.M."/>
            <person name="Hossain M.Z."/>
            <person name="Ahmed R."/>
            <person name="Khan M.M."/>
            <person name="Islam R."/>
            <person name="Rashid M.M."/>
            <person name="Khan S.A."/>
            <person name="Rahman M.S."/>
            <person name="Alam M."/>
        </authorList>
    </citation>
    <scope>NUCLEOTIDE SEQUENCE [LARGE SCALE GENOMIC DNA]</scope>
    <source>
        <strain evidence="3">cv. CVL-1</strain>
        <tissue evidence="2">Whole seedling</tissue>
    </source>
</reference>
<proteinExistence type="predicted"/>
<dbReference type="AlphaFoldDB" id="A0A1R3HXA4"/>
<accession>A0A1R3HXA4</accession>
<evidence type="ECO:0000313" key="3">
    <source>
        <dbReference type="Proteomes" id="UP000188268"/>
    </source>
</evidence>